<sequence>MGDNGGMTEQQDTPEGPHEADGAAGEPVEPRVVREQERVSIRRAPKLPVFLVLGAGLGAIVAFVLTAVGDLDRRVGFGATFGYLALYGIPAGIVLGAIVALVLDRRSRRRAAEVTVEHESMQEPDEQQEPDTQQEPDKPGESPAS</sequence>
<accession>A0A542YFC7</accession>
<feature type="compositionally biased region" description="Basic and acidic residues" evidence="1">
    <location>
        <begin position="135"/>
        <end position="145"/>
    </location>
</feature>
<name>A0A542YFC7_9MICO</name>
<dbReference type="Proteomes" id="UP000317998">
    <property type="component" value="Unassembled WGS sequence"/>
</dbReference>
<keyword evidence="2" id="KW-1133">Transmembrane helix</keyword>
<evidence type="ECO:0000313" key="3">
    <source>
        <dbReference type="EMBL" id="TQL40407.1"/>
    </source>
</evidence>
<dbReference type="AlphaFoldDB" id="A0A542YFC7"/>
<organism evidence="4 5">
    <name type="scientific">Homoserinimonas aerilata</name>
    <dbReference type="NCBI Taxonomy" id="1162970"/>
    <lineage>
        <taxon>Bacteria</taxon>
        <taxon>Bacillati</taxon>
        <taxon>Actinomycetota</taxon>
        <taxon>Actinomycetes</taxon>
        <taxon>Micrococcales</taxon>
        <taxon>Microbacteriaceae</taxon>
        <taxon>Homoserinimonas</taxon>
    </lineage>
</organism>
<feature type="region of interest" description="Disordered" evidence="1">
    <location>
        <begin position="1"/>
        <end position="31"/>
    </location>
</feature>
<keyword evidence="5" id="KW-1185">Reference proteome</keyword>
<evidence type="ECO:0000256" key="2">
    <source>
        <dbReference type="SAM" id="Phobius"/>
    </source>
</evidence>
<proteinExistence type="predicted"/>
<dbReference type="EMBL" id="VFOM01000002">
    <property type="protein sequence ID" value="TQL46796.1"/>
    <property type="molecule type" value="Genomic_DNA"/>
</dbReference>
<comment type="caution">
    <text evidence="4">The sequence shown here is derived from an EMBL/GenBank/DDBJ whole genome shotgun (WGS) entry which is preliminary data.</text>
</comment>
<gene>
    <name evidence="4" type="ORF">FB562_2321</name>
    <name evidence="3" type="ORF">FB562_2616</name>
</gene>
<keyword evidence="2" id="KW-0812">Transmembrane</keyword>
<feature type="transmembrane region" description="Helical" evidence="2">
    <location>
        <begin position="47"/>
        <end position="69"/>
    </location>
</feature>
<dbReference type="EMBL" id="VFOM01000005">
    <property type="protein sequence ID" value="TQL40407.1"/>
    <property type="molecule type" value="Genomic_DNA"/>
</dbReference>
<feature type="compositionally biased region" description="Acidic residues" evidence="1">
    <location>
        <begin position="122"/>
        <end position="134"/>
    </location>
</feature>
<evidence type="ECO:0000313" key="4">
    <source>
        <dbReference type="EMBL" id="TQL46796.1"/>
    </source>
</evidence>
<evidence type="ECO:0000313" key="5">
    <source>
        <dbReference type="Proteomes" id="UP000317998"/>
    </source>
</evidence>
<evidence type="ECO:0000256" key="1">
    <source>
        <dbReference type="SAM" id="MobiDB-lite"/>
    </source>
</evidence>
<feature type="region of interest" description="Disordered" evidence="1">
    <location>
        <begin position="113"/>
        <end position="145"/>
    </location>
</feature>
<protein>
    <submittedName>
        <fullName evidence="4">Uncharacterized protein</fullName>
    </submittedName>
</protein>
<reference evidence="4 5" key="1">
    <citation type="submission" date="2019-06" db="EMBL/GenBank/DDBJ databases">
        <title>Sequencing the genomes of 1000 actinobacteria strains.</title>
        <authorList>
            <person name="Klenk H.-P."/>
        </authorList>
    </citation>
    <scope>NUCLEOTIDE SEQUENCE [LARGE SCALE GENOMIC DNA]</scope>
    <source>
        <strain evidence="4 5">DSM 26477</strain>
    </source>
</reference>
<keyword evidence="2" id="KW-0472">Membrane</keyword>
<feature type="transmembrane region" description="Helical" evidence="2">
    <location>
        <begin position="81"/>
        <end position="103"/>
    </location>
</feature>